<reference evidence="1" key="1">
    <citation type="submission" date="2016-10" db="EMBL/GenBank/DDBJ databases">
        <title>Sequence of Gallionella enrichment culture.</title>
        <authorList>
            <person name="Poehlein A."/>
            <person name="Muehling M."/>
            <person name="Daniel R."/>
        </authorList>
    </citation>
    <scope>NUCLEOTIDE SEQUENCE</scope>
</reference>
<protein>
    <submittedName>
        <fullName evidence="1">Uncharacterized protein</fullName>
    </submittedName>
</protein>
<accession>A0A1J5PF79</accession>
<dbReference type="AlphaFoldDB" id="A0A1J5PF79"/>
<proteinExistence type="predicted"/>
<comment type="caution">
    <text evidence="1">The sequence shown here is derived from an EMBL/GenBank/DDBJ whole genome shotgun (WGS) entry which is preliminary data.</text>
</comment>
<evidence type="ECO:0000313" key="1">
    <source>
        <dbReference type="EMBL" id="OIQ66479.1"/>
    </source>
</evidence>
<name>A0A1J5PF79_9ZZZZ</name>
<gene>
    <name evidence="1" type="ORF">GALL_519510</name>
</gene>
<dbReference type="EMBL" id="MLJW01006571">
    <property type="protein sequence ID" value="OIQ66479.1"/>
    <property type="molecule type" value="Genomic_DNA"/>
</dbReference>
<organism evidence="1">
    <name type="scientific">mine drainage metagenome</name>
    <dbReference type="NCBI Taxonomy" id="410659"/>
    <lineage>
        <taxon>unclassified sequences</taxon>
        <taxon>metagenomes</taxon>
        <taxon>ecological metagenomes</taxon>
    </lineage>
</organism>
<sequence>MPSMRKSVMTARGRTVARLPSASAPLAAVMGA</sequence>